<dbReference type="SUPFAM" id="SSF52317">
    <property type="entry name" value="Class I glutamine amidotransferase-like"/>
    <property type="match status" value="1"/>
</dbReference>
<evidence type="ECO:0000256" key="4">
    <source>
        <dbReference type="PIRSR" id="PIRSR005639-2"/>
    </source>
</evidence>
<dbReference type="PROSITE" id="PS51274">
    <property type="entry name" value="GATASE_COBBQ"/>
    <property type="match status" value="1"/>
</dbReference>
<feature type="binding site" evidence="4">
    <location>
        <begin position="58"/>
        <end position="60"/>
    </location>
    <ligand>
        <name>L-glutamine</name>
        <dbReference type="ChEBI" id="CHEBI:58359"/>
    </ligand>
</feature>
<evidence type="ECO:0000256" key="1">
    <source>
        <dbReference type="ARBA" id="ARBA00022898"/>
    </source>
</evidence>
<dbReference type="PANTHER" id="PTHR31559:SF0">
    <property type="entry name" value="PYRIDOXAL 5'-PHOSPHATE SYNTHASE SUBUNIT SNO1-RELATED"/>
    <property type="match status" value="1"/>
</dbReference>
<dbReference type="Proteomes" id="UP000668403">
    <property type="component" value="Unassembled WGS sequence"/>
</dbReference>
<feature type="active site" description="Nucleophile" evidence="3">
    <location>
        <position position="90"/>
    </location>
</feature>
<feature type="binding site" evidence="4">
    <location>
        <begin position="155"/>
        <end position="156"/>
    </location>
    <ligand>
        <name>L-glutamine</name>
        <dbReference type="ChEBI" id="CHEBI:58359"/>
    </ligand>
</feature>
<sequence length="230" mass="24054">MVTRPHTPVVGVLALQGGVAEHARVIEALGARVTLLRRAAEVSGPDGPRVDALVLPGGESGVIDRLSRRLGLADPLRETIRAGVPTLGTCAGLIMLADRIEDPAPGQHSLGVLDVAVRRNAFGAQIASHEAEFRLDFDASRSGDASAPSLRGALIRAPEIVAVGPEARPLARSGNAIVGAQARRLPITGVAFHPEVSGDPTLHRMLLDQIEARGSVTGRSASRWRRTAVA</sequence>
<evidence type="ECO:0000256" key="2">
    <source>
        <dbReference type="ARBA" id="ARBA00022962"/>
    </source>
</evidence>
<protein>
    <submittedName>
        <fullName evidence="5">Pyridoxal 5'-phosphate synthase glutaminase subunit PdxT</fullName>
    </submittedName>
</protein>
<feature type="binding site" evidence="4">
    <location>
        <position position="119"/>
    </location>
    <ligand>
        <name>L-glutamine</name>
        <dbReference type="ChEBI" id="CHEBI:58359"/>
    </ligand>
</feature>
<name>A0A939QKC6_9MICO</name>
<dbReference type="PIRSF" id="PIRSF005639">
    <property type="entry name" value="Glut_amidoT_SNO"/>
    <property type="match status" value="1"/>
</dbReference>
<dbReference type="GO" id="GO:0005829">
    <property type="term" value="C:cytosol"/>
    <property type="evidence" value="ECO:0007669"/>
    <property type="project" value="TreeGrafter"/>
</dbReference>
<evidence type="ECO:0000256" key="3">
    <source>
        <dbReference type="PIRSR" id="PIRSR005639-1"/>
    </source>
</evidence>
<evidence type="ECO:0000313" key="6">
    <source>
        <dbReference type="Proteomes" id="UP000668403"/>
    </source>
</evidence>
<feature type="active site" description="Charge relay system" evidence="3">
    <location>
        <position position="193"/>
    </location>
</feature>
<accession>A0A939QKC6</accession>
<dbReference type="Gene3D" id="3.40.50.880">
    <property type="match status" value="1"/>
</dbReference>
<keyword evidence="1" id="KW-0663">Pyridoxal phosphate</keyword>
<comment type="caution">
    <text evidence="5">The sequence shown here is derived from an EMBL/GenBank/DDBJ whole genome shotgun (WGS) entry which is preliminary data.</text>
</comment>
<keyword evidence="6" id="KW-1185">Reference proteome</keyword>
<organism evidence="5 6">
    <name type="scientific">Leucobacter tardus</name>
    <dbReference type="NCBI Taxonomy" id="501483"/>
    <lineage>
        <taxon>Bacteria</taxon>
        <taxon>Bacillati</taxon>
        <taxon>Actinomycetota</taxon>
        <taxon>Actinomycetes</taxon>
        <taxon>Micrococcales</taxon>
        <taxon>Microbacteriaceae</taxon>
        <taxon>Leucobacter</taxon>
    </lineage>
</organism>
<dbReference type="AlphaFoldDB" id="A0A939QKC6"/>
<dbReference type="PROSITE" id="PS51273">
    <property type="entry name" value="GATASE_TYPE_1"/>
    <property type="match status" value="1"/>
</dbReference>
<dbReference type="Pfam" id="PF01174">
    <property type="entry name" value="SNO"/>
    <property type="match status" value="1"/>
</dbReference>
<dbReference type="PROSITE" id="PS51130">
    <property type="entry name" value="PDXT_SNO_2"/>
    <property type="match status" value="1"/>
</dbReference>
<reference evidence="5" key="1">
    <citation type="submission" date="2021-03" db="EMBL/GenBank/DDBJ databases">
        <title>Leucobacter chromiisoli sp. nov., isolated from chromium-containing soil of chemical plant.</title>
        <authorList>
            <person name="Xu Z."/>
        </authorList>
    </citation>
    <scope>NUCLEOTIDE SEQUENCE</scope>
    <source>
        <strain evidence="5">K 70/01</strain>
    </source>
</reference>
<dbReference type="GO" id="GO:0042823">
    <property type="term" value="P:pyridoxal phosphate biosynthetic process"/>
    <property type="evidence" value="ECO:0007669"/>
    <property type="project" value="InterPro"/>
</dbReference>
<dbReference type="PANTHER" id="PTHR31559">
    <property type="entry name" value="PYRIDOXAL 5'-PHOSPHATE SYNTHASE SUBUNIT SNO"/>
    <property type="match status" value="1"/>
</dbReference>
<keyword evidence="2" id="KW-0315">Glutamine amidotransferase</keyword>
<evidence type="ECO:0000313" key="5">
    <source>
        <dbReference type="EMBL" id="MBO2990319.1"/>
    </source>
</evidence>
<dbReference type="GO" id="GO:0008614">
    <property type="term" value="P:pyridoxine metabolic process"/>
    <property type="evidence" value="ECO:0007669"/>
    <property type="project" value="TreeGrafter"/>
</dbReference>
<dbReference type="GO" id="GO:1903600">
    <property type="term" value="C:glutaminase complex"/>
    <property type="evidence" value="ECO:0007669"/>
    <property type="project" value="TreeGrafter"/>
</dbReference>
<dbReference type="InterPro" id="IPR002161">
    <property type="entry name" value="PdxT/SNO"/>
</dbReference>
<dbReference type="GO" id="GO:0004359">
    <property type="term" value="F:glutaminase activity"/>
    <property type="evidence" value="ECO:0007669"/>
    <property type="project" value="InterPro"/>
</dbReference>
<proteinExistence type="predicted"/>
<dbReference type="NCBIfam" id="TIGR03800">
    <property type="entry name" value="PLP_synth_Pdx2"/>
    <property type="match status" value="1"/>
</dbReference>
<feature type="active site" description="Charge relay system" evidence="3">
    <location>
        <position position="195"/>
    </location>
</feature>
<gene>
    <name evidence="5" type="primary">pdxT</name>
    <name evidence="5" type="ORF">J4H85_09985</name>
</gene>
<dbReference type="EMBL" id="JAGFBF010000005">
    <property type="protein sequence ID" value="MBO2990319.1"/>
    <property type="molecule type" value="Genomic_DNA"/>
</dbReference>
<dbReference type="InterPro" id="IPR029062">
    <property type="entry name" value="Class_I_gatase-like"/>
</dbReference>